<organism evidence="1 2">
    <name type="scientific">Pluteus cervinus</name>
    <dbReference type="NCBI Taxonomy" id="181527"/>
    <lineage>
        <taxon>Eukaryota</taxon>
        <taxon>Fungi</taxon>
        <taxon>Dikarya</taxon>
        <taxon>Basidiomycota</taxon>
        <taxon>Agaricomycotina</taxon>
        <taxon>Agaricomycetes</taxon>
        <taxon>Agaricomycetidae</taxon>
        <taxon>Agaricales</taxon>
        <taxon>Pluteineae</taxon>
        <taxon>Pluteaceae</taxon>
        <taxon>Pluteus</taxon>
    </lineage>
</organism>
<name>A0ACD3B2Z1_9AGAR</name>
<gene>
    <name evidence="1" type="ORF">BDN72DRAFT_876821</name>
</gene>
<keyword evidence="2" id="KW-1185">Reference proteome</keyword>
<proteinExistence type="predicted"/>
<protein>
    <submittedName>
        <fullName evidence="1">Uncharacterized protein</fullName>
    </submittedName>
</protein>
<dbReference type="EMBL" id="ML208291">
    <property type="protein sequence ID" value="TFK71974.1"/>
    <property type="molecule type" value="Genomic_DNA"/>
</dbReference>
<reference evidence="1 2" key="1">
    <citation type="journal article" date="2019" name="Nat. Ecol. Evol.">
        <title>Megaphylogeny resolves global patterns of mushroom evolution.</title>
        <authorList>
            <person name="Varga T."/>
            <person name="Krizsan K."/>
            <person name="Foldi C."/>
            <person name="Dima B."/>
            <person name="Sanchez-Garcia M."/>
            <person name="Sanchez-Ramirez S."/>
            <person name="Szollosi G.J."/>
            <person name="Szarkandi J.G."/>
            <person name="Papp V."/>
            <person name="Albert L."/>
            <person name="Andreopoulos W."/>
            <person name="Angelini C."/>
            <person name="Antonin V."/>
            <person name="Barry K.W."/>
            <person name="Bougher N.L."/>
            <person name="Buchanan P."/>
            <person name="Buyck B."/>
            <person name="Bense V."/>
            <person name="Catcheside P."/>
            <person name="Chovatia M."/>
            <person name="Cooper J."/>
            <person name="Damon W."/>
            <person name="Desjardin D."/>
            <person name="Finy P."/>
            <person name="Geml J."/>
            <person name="Haridas S."/>
            <person name="Hughes K."/>
            <person name="Justo A."/>
            <person name="Karasinski D."/>
            <person name="Kautmanova I."/>
            <person name="Kiss B."/>
            <person name="Kocsube S."/>
            <person name="Kotiranta H."/>
            <person name="LaButti K.M."/>
            <person name="Lechner B.E."/>
            <person name="Liimatainen K."/>
            <person name="Lipzen A."/>
            <person name="Lukacs Z."/>
            <person name="Mihaltcheva S."/>
            <person name="Morgado L.N."/>
            <person name="Niskanen T."/>
            <person name="Noordeloos M.E."/>
            <person name="Ohm R.A."/>
            <person name="Ortiz-Santana B."/>
            <person name="Ovrebo C."/>
            <person name="Racz N."/>
            <person name="Riley R."/>
            <person name="Savchenko A."/>
            <person name="Shiryaev A."/>
            <person name="Soop K."/>
            <person name="Spirin V."/>
            <person name="Szebenyi C."/>
            <person name="Tomsovsky M."/>
            <person name="Tulloss R.E."/>
            <person name="Uehling J."/>
            <person name="Grigoriev I.V."/>
            <person name="Vagvolgyi C."/>
            <person name="Papp T."/>
            <person name="Martin F.M."/>
            <person name="Miettinen O."/>
            <person name="Hibbett D.S."/>
            <person name="Nagy L.G."/>
        </authorList>
    </citation>
    <scope>NUCLEOTIDE SEQUENCE [LARGE SCALE GENOMIC DNA]</scope>
    <source>
        <strain evidence="1 2">NL-1719</strain>
    </source>
</reference>
<dbReference type="Proteomes" id="UP000308600">
    <property type="component" value="Unassembled WGS sequence"/>
</dbReference>
<accession>A0ACD3B2Z1</accession>
<evidence type="ECO:0000313" key="1">
    <source>
        <dbReference type="EMBL" id="TFK71974.1"/>
    </source>
</evidence>
<evidence type="ECO:0000313" key="2">
    <source>
        <dbReference type="Proteomes" id="UP000308600"/>
    </source>
</evidence>
<sequence>MIGHINHISPGRFASNMSRTTRVEWFEGVLVDIQMISKHLLNLLTTEWHGRGHDLFTRSRLVSNFRAVDVEATNGRRRLTPALVKQPAENSGPSSRYRIKRSGSCRDLDPDHRKLKKLEVIKESAMWMELMDQEECWIGPYYLTSYCKYSKADTGIPKLP</sequence>